<evidence type="ECO:0000313" key="8">
    <source>
        <dbReference type="Proteomes" id="UP000076078"/>
    </source>
</evidence>
<evidence type="ECO:0000313" key="7">
    <source>
        <dbReference type="EMBL" id="KYR00733.1"/>
    </source>
</evidence>
<dbReference type="AlphaFoldDB" id="A0A152A396"/>
<keyword evidence="2" id="KW-0597">Phosphoprotein</keyword>
<protein>
    <submittedName>
        <fullName evidence="7">Armadillo-like helical domain-containing protein</fullName>
    </submittedName>
</protein>
<comment type="subcellular location">
    <subcellularLocation>
        <location evidence="1">Nucleus</location>
    </subcellularLocation>
</comment>
<dbReference type="OrthoDB" id="1898821at2759"/>
<dbReference type="Gene3D" id="1.25.10.10">
    <property type="entry name" value="Leucine-rich Repeat Variant"/>
    <property type="match status" value="1"/>
</dbReference>
<feature type="domain" description="Beta-catenin-like protein 1 N-terminal" evidence="6">
    <location>
        <begin position="28"/>
        <end position="135"/>
    </location>
</feature>
<reference evidence="7 8" key="1">
    <citation type="submission" date="2015-12" db="EMBL/GenBank/DDBJ databases">
        <title>Dictyostelia acquired genes for synthesis and detection of signals that induce cell-type specialization by lateral gene transfer from prokaryotes.</title>
        <authorList>
            <person name="Gloeckner G."/>
            <person name="Schaap P."/>
        </authorList>
    </citation>
    <scope>NUCLEOTIDE SEQUENCE [LARGE SCALE GENOMIC DNA]</scope>
    <source>
        <strain evidence="7 8">TK</strain>
    </source>
</reference>
<name>A0A152A396_TIELA</name>
<keyword evidence="5" id="KW-0539">Nucleus</keyword>
<dbReference type="InParanoid" id="A0A152A396"/>
<dbReference type="Proteomes" id="UP000076078">
    <property type="component" value="Unassembled WGS sequence"/>
</dbReference>
<keyword evidence="4" id="KW-0175">Coiled coil</keyword>
<proteinExistence type="predicted"/>
<dbReference type="FunCoup" id="A0A152A396">
    <property type="interactions" value="999"/>
</dbReference>
<comment type="caution">
    <text evidence="7">The sequence shown here is derived from an EMBL/GenBank/DDBJ whole genome shotgun (WGS) entry which is preliminary data.</text>
</comment>
<keyword evidence="3" id="KW-0677">Repeat</keyword>
<accession>A0A152A396</accession>
<dbReference type="FunFam" id="1.25.10.10:FF:001136">
    <property type="entry name" value="Beta-catenin-like protein 1"/>
    <property type="match status" value="1"/>
</dbReference>
<dbReference type="SMART" id="SM01156">
    <property type="entry name" value="DUF1716"/>
    <property type="match status" value="1"/>
</dbReference>
<dbReference type="GO" id="GO:0010467">
    <property type="term" value="P:gene expression"/>
    <property type="evidence" value="ECO:0007669"/>
    <property type="project" value="UniProtKB-ARBA"/>
</dbReference>
<dbReference type="InterPro" id="IPR016024">
    <property type="entry name" value="ARM-type_fold"/>
</dbReference>
<evidence type="ECO:0000259" key="6">
    <source>
        <dbReference type="SMART" id="SM01156"/>
    </source>
</evidence>
<dbReference type="GO" id="GO:0005681">
    <property type="term" value="C:spliceosomal complex"/>
    <property type="evidence" value="ECO:0007669"/>
    <property type="project" value="TreeGrafter"/>
</dbReference>
<evidence type="ECO:0000256" key="5">
    <source>
        <dbReference type="ARBA" id="ARBA00023242"/>
    </source>
</evidence>
<organism evidence="7 8">
    <name type="scientific">Tieghemostelium lacteum</name>
    <name type="common">Slime mold</name>
    <name type="synonym">Dictyostelium lacteum</name>
    <dbReference type="NCBI Taxonomy" id="361077"/>
    <lineage>
        <taxon>Eukaryota</taxon>
        <taxon>Amoebozoa</taxon>
        <taxon>Evosea</taxon>
        <taxon>Eumycetozoa</taxon>
        <taxon>Dictyostelia</taxon>
        <taxon>Dictyosteliales</taxon>
        <taxon>Raperosteliaceae</taxon>
        <taxon>Tieghemostelium</taxon>
    </lineage>
</organism>
<keyword evidence="8" id="KW-1185">Reference proteome</keyword>
<gene>
    <name evidence="7" type="ORF">DLAC_02774</name>
</gene>
<dbReference type="PANTHER" id="PTHR14978">
    <property type="entry name" value="BETA-CATENIN-LIKE PROTEIN 1 NUCLEAR ASSOCIATED PROTEIN"/>
    <property type="match status" value="1"/>
</dbReference>
<evidence type="ECO:0000256" key="3">
    <source>
        <dbReference type="ARBA" id="ARBA00022737"/>
    </source>
</evidence>
<dbReference type="InterPro" id="IPR013180">
    <property type="entry name" value="CTNNBL1_N"/>
</dbReference>
<dbReference type="Pfam" id="PF08216">
    <property type="entry name" value="CTNNBL"/>
    <property type="match status" value="1"/>
</dbReference>
<dbReference type="InterPro" id="IPR039678">
    <property type="entry name" value="CTNNBL1"/>
</dbReference>
<evidence type="ECO:0000256" key="1">
    <source>
        <dbReference type="ARBA" id="ARBA00004123"/>
    </source>
</evidence>
<sequence length="529" mass="61356">MNNNTNKRKHQDENIELEDDNDDIYKSAKLSHSDIVELVNQVENDEFEELNSNSLKKLVLSFENKYLKNQQLRSKFKDDHSKYLESEMDLDESIKNLQVLATTPDLYSVFVQLGTVVSLGSLLTHPNIFIVASVIDLLYELLQHQEEESDQKMSLYQSMIENGIVEALVQTLSKLEVTEEDELKAIVNVYNCVETLLDLNSEQVARVLTTCQYPFISYLVSIVTSQESELKMKLHASELLSIILQSNQVSHDLFGTKLEGIEKVLVVLSKTIKTPPVALEEKEFYENLIQSLCSVLLTNNTNKQLFIKSEGTQLMLLFIKKKTIFRGSALKLLNFSISNHKDSNENFVQVLGLKTLFTCFMKKLKKSSEKKKIYSEFQDDEHIITIIFSLLTQLNKDSDSMNRLLFKFTENDFEKLVRLLELHEKYYIRVQMLDRKIQHEQQQKDEEEDDEDLIYLKRLEGGLFTLQYIDLIMLLLSYINTQIKQKLLDLFKSKNFKISSIKAVISDYLENNSSSITTYDISQLLEKTF</sequence>
<dbReference type="PANTHER" id="PTHR14978:SF0">
    <property type="entry name" value="BETA-CATENIN-LIKE PROTEIN 1"/>
    <property type="match status" value="1"/>
</dbReference>
<dbReference type="InterPro" id="IPR011989">
    <property type="entry name" value="ARM-like"/>
</dbReference>
<dbReference type="EMBL" id="LODT01000013">
    <property type="protein sequence ID" value="KYR00733.1"/>
    <property type="molecule type" value="Genomic_DNA"/>
</dbReference>
<dbReference type="OMA" id="TDWREQE"/>
<evidence type="ECO:0000256" key="4">
    <source>
        <dbReference type="ARBA" id="ARBA00023054"/>
    </source>
</evidence>
<dbReference type="SUPFAM" id="SSF48371">
    <property type="entry name" value="ARM repeat"/>
    <property type="match status" value="1"/>
</dbReference>
<evidence type="ECO:0000256" key="2">
    <source>
        <dbReference type="ARBA" id="ARBA00022553"/>
    </source>
</evidence>
<dbReference type="STRING" id="361077.A0A152A396"/>